<dbReference type="Pfam" id="PF03435">
    <property type="entry name" value="Sacchrp_dh_NADP"/>
    <property type="match status" value="1"/>
</dbReference>
<gene>
    <name evidence="2" type="ORF">G5C66_00350</name>
</gene>
<dbReference type="Proteomes" id="UP000483261">
    <property type="component" value="Unassembled WGS sequence"/>
</dbReference>
<dbReference type="PANTHER" id="PTHR43781">
    <property type="entry name" value="SACCHAROPINE DEHYDROGENASE"/>
    <property type="match status" value="1"/>
</dbReference>
<dbReference type="EMBL" id="JAALAA010000001">
    <property type="protein sequence ID" value="NGN91191.1"/>
    <property type="molecule type" value="Genomic_DNA"/>
</dbReference>
<evidence type="ECO:0000313" key="3">
    <source>
        <dbReference type="Proteomes" id="UP000483261"/>
    </source>
</evidence>
<evidence type="ECO:0000259" key="1">
    <source>
        <dbReference type="PROSITE" id="PS50206"/>
    </source>
</evidence>
<comment type="caution">
    <text evidence="2">The sequence shown here is derived from an EMBL/GenBank/DDBJ whole genome shotgun (WGS) entry which is preliminary data.</text>
</comment>
<evidence type="ECO:0000313" key="2">
    <source>
        <dbReference type="EMBL" id="NGN91191.1"/>
    </source>
</evidence>
<protein>
    <submittedName>
        <fullName evidence="2">Saccharopine dehydrogenase</fullName>
    </submittedName>
</protein>
<dbReference type="PANTHER" id="PTHR43781:SF1">
    <property type="entry name" value="SACCHAROPINE DEHYDROGENASE"/>
    <property type="match status" value="1"/>
</dbReference>
<feature type="domain" description="Rhodanese" evidence="1">
    <location>
        <begin position="4"/>
        <end position="40"/>
    </location>
</feature>
<dbReference type="PROSITE" id="PS50206">
    <property type="entry name" value="RHODANESE_3"/>
    <property type="match status" value="1"/>
</dbReference>
<organism evidence="2 3">
    <name type="scientific">Nocardioides turkmenicus</name>
    <dbReference type="NCBI Taxonomy" id="2711220"/>
    <lineage>
        <taxon>Bacteria</taxon>
        <taxon>Bacillati</taxon>
        <taxon>Actinomycetota</taxon>
        <taxon>Actinomycetes</taxon>
        <taxon>Propionibacteriales</taxon>
        <taxon>Nocardioidaceae</taxon>
        <taxon>Nocardioides</taxon>
    </lineage>
</organism>
<dbReference type="Gene3D" id="3.40.50.720">
    <property type="entry name" value="NAD(P)-binding Rossmann-like Domain"/>
    <property type="match status" value="1"/>
</dbReference>
<proteinExistence type="predicted"/>
<dbReference type="Pfam" id="PF19362">
    <property type="entry name" value="DUF5938"/>
    <property type="match status" value="1"/>
</dbReference>
<dbReference type="InterPro" id="IPR001763">
    <property type="entry name" value="Rhodanese-like_dom"/>
</dbReference>
<dbReference type="InterPro" id="IPR045982">
    <property type="entry name" value="DUF5938"/>
</dbReference>
<dbReference type="InterPro" id="IPR036291">
    <property type="entry name" value="NAD(P)-bd_dom_sf"/>
</dbReference>
<reference evidence="2 3" key="1">
    <citation type="submission" date="2020-02" db="EMBL/GenBank/DDBJ databases">
        <title>Whole-genome analyses of novel actinobacteria.</title>
        <authorList>
            <person name="Sahin N."/>
        </authorList>
    </citation>
    <scope>NUCLEOTIDE SEQUENCE [LARGE SCALE GENOMIC DNA]</scope>
    <source>
        <strain evidence="2 3">KC13</strain>
    </source>
</reference>
<name>A0A6M1QXP4_9ACTN</name>
<sequence>MSDNKPVVVYGASGYTGRLVCEYLRELGVPFVAAGRSKDKLVDSMTSHVPGIETADYEVAEVEHTVEALTELLTGARVVLNTVGPFSKYGPEVVEAALAAGVHYTDTTGEQDWLITCEETYGAGYAEKGLLLAPGIAQMYTTGEIAAEICLEQPGLDTLDIAVFWGGSPTIASTRTILVNAATSKAHYLEQNAYVEFDPTAGLVPLVVPGQHELALSLPWGGTSHPVWYRRDPKVATCKAQGGVFNAALMNGVPQIVAGALEATKDMDAEQRDEALTATAAQVMNQMPPRENPRLNKSLDSVHASGPLGRAHCVIHGNQNYKQTGLLQAYVAYSLLQQPPRRVGFASGCQAFGHRELLGQLRAFGLVAEPVVTRQRG</sequence>
<keyword evidence="3" id="KW-1185">Reference proteome</keyword>
<dbReference type="InterPro" id="IPR005097">
    <property type="entry name" value="Sacchrp_dh_NADP-bd"/>
</dbReference>
<dbReference type="SUPFAM" id="SSF51735">
    <property type="entry name" value="NAD(P)-binding Rossmann-fold domains"/>
    <property type="match status" value="1"/>
</dbReference>
<accession>A0A6M1QXP4</accession>
<dbReference type="RefSeq" id="WP_165108600.1">
    <property type="nucleotide sequence ID" value="NZ_JAALAA010000001.1"/>
</dbReference>
<dbReference type="AlphaFoldDB" id="A0A6M1QXP4"/>